<reference evidence="2" key="1">
    <citation type="submission" date="2021-03" db="EMBL/GenBank/DDBJ databases">
        <title>Chromosome level genome of the anhydrobiotic midge Polypedilum vanderplanki.</title>
        <authorList>
            <person name="Yoshida Y."/>
            <person name="Kikawada T."/>
            <person name="Gusev O."/>
        </authorList>
    </citation>
    <scope>NUCLEOTIDE SEQUENCE</scope>
    <source>
        <strain evidence="2">NIAS01</strain>
        <tissue evidence="2">Whole body or cell culture</tissue>
    </source>
</reference>
<organism evidence="2 3">
    <name type="scientific">Polypedilum vanderplanki</name>
    <name type="common">Sleeping chironomid midge</name>
    <dbReference type="NCBI Taxonomy" id="319348"/>
    <lineage>
        <taxon>Eukaryota</taxon>
        <taxon>Metazoa</taxon>
        <taxon>Ecdysozoa</taxon>
        <taxon>Arthropoda</taxon>
        <taxon>Hexapoda</taxon>
        <taxon>Insecta</taxon>
        <taxon>Pterygota</taxon>
        <taxon>Neoptera</taxon>
        <taxon>Endopterygota</taxon>
        <taxon>Diptera</taxon>
        <taxon>Nematocera</taxon>
        <taxon>Chironomoidea</taxon>
        <taxon>Chironomidae</taxon>
        <taxon>Chironominae</taxon>
        <taxon>Polypedilum</taxon>
        <taxon>Polypedilum</taxon>
    </lineage>
</organism>
<feature type="chain" id="PRO_5039954328" description="MD-2-related lipid-recognition domain-containing protein" evidence="1">
    <location>
        <begin position="18"/>
        <end position="173"/>
    </location>
</feature>
<keyword evidence="1" id="KW-0732">Signal</keyword>
<keyword evidence="3" id="KW-1185">Reference proteome</keyword>
<dbReference type="EMBL" id="JADBJN010000004">
    <property type="protein sequence ID" value="KAG5668564.1"/>
    <property type="molecule type" value="Genomic_DNA"/>
</dbReference>
<evidence type="ECO:0008006" key="4">
    <source>
        <dbReference type="Google" id="ProtNLM"/>
    </source>
</evidence>
<dbReference type="PANTHER" id="PTHR20898">
    <property type="entry name" value="DAEDALUS ON 3-RELATED-RELATED"/>
    <property type="match status" value="1"/>
</dbReference>
<protein>
    <recommendedName>
        <fullName evidence="4">MD-2-related lipid-recognition domain-containing protein</fullName>
    </recommendedName>
</protein>
<accession>A0A9J6BFA9</accession>
<gene>
    <name evidence="2" type="ORF">PVAND_016501</name>
</gene>
<sequence length="173" mass="19709">MGSFIIFYCIFIAIVESSIDFKIVKLEACSSSKKSVTIQNCEGNEGQFSLSFDIFRSLPKIHIQLNLFKIENAEFKPIFKSRPIEWCVVAQGKTKANPIVKTFLSNQIGKLPEALRTCPVIGSFVFQNITVSTRMFAILPPASYRLQGKAYDTVDKEIFYFSVLFRIDQDKRN</sequence>
<feature type="signal peptide" evidence="1">
    <location>
        <begin position="1"/>
        <end position="17"/>
    </location>
</feature>
<comment type="caution">
    <text evidence="2">The sequence shown here is derived from an EMBL/GenBank/DDBJ whole genome shotgun (WGS) entry which is preliminary data.</text>
</comment>
<proteinExistence type="predicted"/>
<name>A0A9J6BFA9_POLVA</name>
<dbReference type="Proteomes" id="UP001107558">
    <property type="component" value="Chromosome 4"/>
</dbReference>
<evidence type="ECO:0000313" key="3">
    <source>
        <dbReference type="Proteomes" id="UP001107558"/>
    </source>
</evidence>
<evidence type="ECO:0000256" key="1">
    <source>
        <dbReference type="SAM" id="SignalP"/>
    </source>
</evidence>
<dbReference type="AlphaFoldDB" id="A0A9J6BFA9"/>
<evidence type="ECO:0000313" key="2">
    <source>
        <dbReference type="EMBL" id="KAG5668564.1"/>
    </source>
</evidence>